<dbReference type="PROSITE" id="PS00631">
    <property type="entry name" value="CYTOSOL_AP"/>
    <property type="match status" value="1"/>
</dbReference>
<keyword evidence="3" id="KW-0645">Protease</keyword>
<keyword evidence="9" id="KW-1185">Reference proteome</keyword>
<dbReference type="RefSeq" id="WP_184297050.1">
    <property type="nucleotide sequence ID" value="NZ_JACHLP010000002.1"/>
</dbReference>
<reference evidence="8 9" key="1">
    <citation type="submission" date="2020-08" db="EMBL/GenBank/DDBJ databases">
        <title>Functional genomics of gut bacteria from endangered species of beetles.</title>
        <authorList>
            <person name="Carlos-Shanley C."/>
        </authorList>
    </citation>
    <scope>NUCLEOTIDE SEQUENCE [LARGE SCALE GENOMIC DNA]</scope>
    <source>
        <strain evidence="8 9">S00239</strain>
    </source>
</reference>
<name>A0A840L8Y9_9BURK</name>
<evidence type="ECO:0000313" key="9">
    <source>
        <dbReference type="Proteomes" id="UP000562027"/>
    </source>
</evidence>
<evidence type="ECO:0000259" key="7">
    <source>
        <dbReference type="PROSITE" id="PS00631"/>
    </source>
</evidence>
<evidence type="ECO:0000256" key="5">
    <source>
        <dbReference type="ARBA" id="ARBA00023211"/>
    </source>
</evidence>
<dbReference type="EC" id="3.4.11.1" evidence="8"/>
<feature type="domain" description="Cytosol aminopeptidase" evidence="7">
    <location>
        <begin position="329"/>
        <end position="336"/>
    </location>
</feature>
<dbReference type="GO" id="GO:0005737">
    <property type="term" value="C:cytoplasm"/>
    <property type="evidence" value="ECO:0007669"/>
    <property type="project" value="InterPro"/>
</dbReference>
<dbReference type="GO" id="GO:0070006">
    <property type="term" value="F:metalloaminopeptidase activity"/>
    <property type="evidence" value="ECO:0007669"/>
    <property type="project" value="InterPro"/>
</dbReference>
<comment type="similarity">
    <text evidence="1">Belongs to the peptidase M17 family.</text>
</comment>
<dbReference type="InterPro" id="IPR043472">
    <property type="entry name" value="Macro_dom-like"/>
</dbReference>
<proteinExistence type="inferred from homology"/>
<dbReference type="GO" id="GO:0030145">
    <property type="term" value="F:manganese ion binding"/>
    <property type="evidence" value="ECO:0007669"/>
    <property type="project" value="InterPro"/>
</dbReference>
<dbReference type="PANTHER" id="PTHR11963:SF20">
    <property type="entry name" value="PEPTIDASE B"/>
    <property type="match status" value="1"/>
</dbReference>
<evidence type="ECO:0000256" key="1">
    <source>
        <dbReference type="ARBA" id="ARBA00009528"/>
    </source>
</evidence>
<evidence type="ECO:0000313" key="8">
    <source>
        <dbReference type="EMBL" id="MBB4842599.1"/>
    </source>
</evidence>
<dbReference type="Pfam" id="PF21337">
    <property type="entry name" value="Peptidase_M17_N_1"/>
    <property type="match status" value="1"/>
</dbReference>
<dbReference type="InterPro" id="IPR011356">
    <property type="entry name" value="Leucine_aapep/pepB"/>
</dbReference>
<dbReference type="PRINTS" id="PR00481">
    <property type="entry name" value="LAMNOPPTDASE"/>
</dbReference>
<keyword evidence="4 8" id="KW-0378">Hydrolase</keyword>
<dbReference type="AlphaFoldDB" id="A0A840L8Y9"/>
<dbReference type="InterPro" id="IPR048816">
    <property type="entry name" value="Peptidase_M17_N_1"/>
</dbReference>
<dbReference type="GO" id="GO:0006508">
    <property type="term" value="P:proteolysis"/>
    <property type="evidence" value="ECO:0007669"/>
    <property type="project" value="UniProtKB-KW"/>
</dbReference>
<dbReference type="Pfam" id="PF00883">
    <property type="entry name" value="Peptidase_M17"/>
    <property type="match status" value="1"/>
</dbReference>
<protein>
    <submittedName>
        <fullName evidence="8">Leucyl aminopeptidase</fullName>
        <ecNumber evidence="8">3.4.11.1</ecNumber>
    </submittedName>
</protein>
<dbReference type="Proteomes" id="UP000562027">
    <property type="component" value="Unassembled WGS sequence"/>
</dbReference>
<dbReference type="Gene3D" id="3.40.220.10">
    <property type="entry name" value="Leucine Aminopeptidase, subunit E, domain 1"/>
    <property type="match status" value="1"/>
</dbReference>
<dbReference type="InterPro" id="IPR000819">
    <property type="entry name" value="Peptidase_M17_C"/>
</dbReference>
<feature type="compositionally biased region" description="Polar residues" evidence="6">
    <location>
        <begin position="1"/>
        <end position="13"/>
    </location>
</feature>
<organism evidence="8 9">
    <name type="scientific">Roseateles oligotrophus</name>
    <dbReference type="NCBI Taxonomy" id="1769250"/>
    <lineage>
        <taxon>Bacteria</taxon>
        <taxon>Pseudomonadati</taxon>
        <taxon>Pseudomonadota</taxon>
        <taxon>Betaproteobacteria</taxon>
        <taxon>Burkholderiales</taxon>
        <taxon>Sphaerotilaceae</taxon>
        <taxon>Roseateles</taxon>
    </lineage>
</organism>
<evidence type="ECO:0000256" key="4">
    <source>
        <dbReference type="ARBA" id="ARBA00022801"/>
    </source>
</evidence>
<comment type="caution">
    <text evidence="8">The sequence shown here is derived from an EMBL/GenBank/DDBJ whole genome shotgun (WGS) entry which is preliminary data.</text>
</comment>
<dbReference type="SUPFAM" id="SSF53187">
    <property type="entry name" value="Zn-dependent exopeptidases"/>
    <property type="match status" value="1"/>
</dbReference>
<gene>
    <name evidence="8" type="ORF">HNP55_001114</name>
</gene>
<keyword evidence="2 8" id="KW-0031">Aminopeptidase</keyword>
<dbReference type="Gene3D" id="3.40.630.10">
    <property type="entry name" value="Zn peptidases"/>
    <property type="match status" value="1"/>
</dbReference>
<evidence type="ECO:0000256" key="3">
    <source>
        <dbReference type="ARBA" id="ARBA00022670"/>
    </source>
</evidence>
<sequence length="482" mass="50797">MTVLLQKTSTAKTPTKRRSSKAASTAAAQAPTPITVMDRAAFQALAPTLPAATRNWLATVGFTGAADSHALVPGADGKLGEVFAGVAHAAHPFALSALPQALPEGLYVLNDALGLTVAAEQAALSWELGSYQFDLYKPRRRAPAQLQLSTSPEVQRGLAQATAICATRDLVNTPAEHMGPEELAQAAQIVAKQHGAKFKQIVGEALLKHNFPAIHAVGRAATRAPRLIELNWSGAKAGAKAPLLSIVGKGVCFDTGGLDIKGAEGMRQMKKDMGGAANALGLAALVMAAKLPVRLQVLIPAVENAIAGNAYRPGDVIKTRKGLHIEIGNTDAEGRVVLSDALAYASEGQPDLIIDMATLTGAARVALGAQLPALFSKHHDTARDLVDLGLKLDDPLWHMPLWAPYKSGIESTIGDIVNTGKSALAGAINAALFLEYFVDENQDWLHIDLFAWNDVARAGRPIGGEAQTIRTLLSYLEQRYAA</sequence>
<evidence type="ECO:0000256" key="6">
    <source>
        <dbReference type="SAM" id="MobiDB-lite"/>
    </source>
</evidence>
<keyword evidence="5" id="KW-0464">Manganese</keyword>
<dbReference type="EMBL" id="JACHLP010000002">
    <property type="protein sequence ID" value="MBB4842599.1"/>
    <property type="molecule type" value="Genomic_DNA"/>
</dbReference>
<dbReference type="PANTHER" id="PTHR11963">
    <property type="entry name" value="LEUCINE AMINOPEPTIDASE-RELATED"/>
    <property type="match status" value="1"/>
</dbReference>
<evidence type="ECO:0000256" key="2">
    <source>
        <dbReference type="ARBA" id="ARBA00022438"/>
    </source>
</evidence>
<feature type="region of interest" description="Disordered" evidence="6">
    <location>
        <begin position="1"/>
        <end position="28"/>
    </location>
</feature>
<dbReference type="CDD" id="cd00433">
    <property type="entry name" value="Peptidase_M17"/>
    <property type="match status" value="1"/>
</dbReference>
<accession>A0A840L8Y9</accession>